<keyword evidence="4" id="KW-1185">Reference proteome</keyword>
<dbReference type="InterPro" id="IPR001509">
    <property type="entry name" value="Epimerase_deHydtase"/>
</dbReference>
<name>A0A4R6QCS3_9FLAO</name>
<sequence>MSSTQNSILITGGAGFIGSNLCEYFLEKGNKVTCLDNFATGHKYNIEPFLKNPNFRLIEGDIRNIETCRIAVKDIDYVLHQAALGSVPRSINDPITSNEVNVSGFLNMLTASRDAGVKRFVYAASSSTYGDSESLPKVEDKIGKPLSPYAITKYVNELYADIFSKTYGLETIGLRYFNVFGRRQDPNGAYAAVIPKFVMQLMKNESPIINGDGNFSRDFTYIDNVIQMNELAITTQNNAAINTVYNTAFGDRTTLNDMVFYLKKYLSEFDSKIADVNIIYGPNRVGDIPHSLASIDKAKQLLNYNPKFSFQDGLKVAVKWYWENLK</sequence>
<evidence type="ECO:0000259" key="2">
    <source>
        <dbReference type="Pfam" id="PF01370"/>
    </source>
</evidence>
<proteinExistence type="inferred from homology"/>
<dbReference type="SUPFAM" id="SSF51735">
    <property type="entry name" value="NAD(P)-binding Rossmann-fold domains"/>
    <property type="match status" value="1"/>
</dbReference>
<evidence type="ECO:0000256" key="1">
    <source>
        <dbReference type="ARBA" id="ARBA00007637"/>
    </source>
</evidence>
<accession>A0A4R6QCS3</accession>
<organism evidence="3 4">
    <name type="scientific">Flavobacterium dankookense</name>
    <dbReference type="NCBI Taxonomy" id="706186"/>
    <lineage>
        <taxon>Bacteria</taxon>
        <taxon>Pseudomonadati</taxon>
        <taxon>Bacteroidota</taxon>
        <taxon>Flavobacteriia</taxon>
        <taxon>Flavobacteriales</taxon>
        <taxon>Flavobacteriaceae</taxon>
        <taxon>Flavobacterium</taxon>
    </lineage>
</organism>
<dbReference type="RefSeq" id="WP_133532722.1">
    <property type="nucleotide sequence ID" value="NZ_SNXR01000013.1"/>
</dbReference>
<dbReference type="OrthoDB" id="9801785at2"/>
<reference evidence="3 4" key="1">
    <citation type="submission" date="2019-03" db="EMBL/GenBank/DDBJ databases">
        <title>Genomic Encyclopedia of Archaeal and Bacterial Type Strains, Phase II (KMG-II): from individual species to whole genera.</title>
        <authorList>
            <person name="Goeker M."/>
        </authorList>
    </citation>
    <scope>NUCLEOTIDE SEQUENCE [LARGE SCALE GENOMIC DNA]</scope>
    <source>
        <strain evidence="3 4">DSM 25687</strain>
    </source>
</reference>
<comment type="similarity">
    <text evidence="1">Belongs to the NAD(P)-dependent epimerase/dehydratase family.</text>
</comment>
<feature type="domain" description="NAD-dependent epimerase/dehydratase" evidence="2">
    <location>
        <begin position="8"/>
        <end position="246"/>
    </location>
</feature>
<evidence type="ECO:0000313" key="4">
    <source>
        <dbReference type="Proteomes" id="UP000295260"/>
    </source>
</evidence>
<gene>
    <name evidence="3" type="ORF">BC748_1422</name>
</gene>
<dbReference type="AlphaFoldDB" id="A0A4R6QCS3"/>
<protein>
    <submittedName>
        <fullName evidence="3">UDP-N-acetylglucosamine 4-epimerase</fullName>
    </submittedName>
</protein>
<dbReference type="CDD" id="cd05256">
    <property type="entry name" value="UDP_AE_SDR_e"/>
    <property type="match status" value="1"/>
</dbReference>
<dbReference type="EMBL" id="SNXR01000013">
    <property type="protein sequence ID" value="TDP59179.1"/>
    <property type="molecule type" value="Genomic_DNA"/>
</dbReference>
<evidence type="ECO:0000313" key="3">
    <source>
        <dbReference type="EMBL" id="TDP59179.1"/>
    </source>
</evidence>
<comment type="caution">
    <text evidence="3">The sequence shown here is derived from an EMBL/GenBank/DDBJ whole genome shotgun (WGS) entry which is preliminary data.</text>
</comment>
<dbReference type="Proteomes" id="UP000295260">
    <property type="component" value="Unassembled WGS sequence"/>
</dbReference>
<dbReference type="PANTHER" id="PTHR43000">
    <property type="entry name" value="DTDP-D-GLUCOSE 4,6-DEHYDRATASE-RELATED"/>
    <property type="match status" value="1"/>
</dbReference>
<dbReference type="Gene3D" id="3.40.50.720">
    <property type="entry name" value="NAD(P)-binding Rossmann-like Domain"/>
    <property type="match status" value="1"/>
</dbReference>
<dbReference type="InterPro" id="IPR036291">
    <property type="entry name" value="NAD(P)-bd_dom_sf"/>
</dbReference>
<dbReference type="Gene3D" id="3.90.25.10">
    <property type="entry name" value="UDP-galactose 4-epimerase, domain 1"/>
    <property type="match status" value="1"/>
</dbReference>
<dbReference type="Pfam" id="PF01370">
    <property type="entry name" value="Epimerase"/>
    <property type="match status" value="1"/>
</dbReference>